<keyword evidence="3" id="KW-1185">Reference proteome</keyword>
<reference evidence="2 3" key="1">
    <citation type="submission" date="2020-04" db="EMBL/GenBank/DDBJ databases">
        <authorList>
            <person name="Alioto T."/>
            <person name="Alioto T."/>
            <person name="Gomez Garrido J."/>
        </authorList>
    </citation>
    <scope>NUCLEOTIDE SEQUENCE [LARGE SCALE GENOMIC DNA]</scope>
</reference>
<dbReference type="EMBL" id="CADEPI010000052">
    <property type="protein sequence ID" value="CAB3370354.1"/>
    <property type="molecule type" value="Genomic_DNA"/>
</dbReference>
<dbReference type="AlphaFoldDB" id="A0A8S1CLG3"/>
<dbReference type="GO" id="GO:0005737">
    <property type="term" value="C:cytoplasm"/>
    <property type="evidence" value="ECO:0007669"/>
    <property type="project" value="TreeGrafter"/>
</dbReference>
<evidence type="ECO:0000313" key="2">
    <source>
        <dbReference type="EMBL" id="CAB3370354.1"/>
    </source>
</evidence>
<feature type="region of interest" description="Disordered" evidence="1">
    <location>
        <begin position="515"/>
        <end position="579"/>
    </location>
</feature>
<proteinExistence type="predicted"/>
<dbReference type="Proteomes" id="UP000494165">
    <property type="component" value="Unassembled WGS sequence"/>
</dbReference>
<evidence type="ECO:0000313" key="3">
    <source>
        <dbReference type="Proteomes" id="UP000494165"/>
    </source>
</evidence>
<dbReference type="InterPro" id="IPR034998">
    <property type="entry name" value="ANKLE1"/>
</dbReference>
<feature type="compositionally biased region" description="Polar residues" evidence="1">
    <location>
        <begin position="558"/>
        <end position="569"/>
    </location>
</feature>
<name>A0A8S1CLG3_9INSE</name>
<protein>
    <submittedName>
        <fullName evidence="2">Uncharacterized protein</fullName>
    </submittedName>
</protein>
<feature type="compositionally biased region" description="Basic and acidic residues" evidence="1">
    <location>
        <begin position="653"/>
        <end position="669"/>
    </location>
</feature>
<accession>A0A8S1CLG3</accession>
<dbReference type="GO" id="GO:0004520">
    <property type="term" value="F:DNA endonuclease activity"/>
    <property type="evidence" value="ECO:0007669"/>
    <property type="project" value="TreeGrafter"/>
</dbReference>
<dbReference type="PANTHER" id="PTHR46427:SF1">
    <property type="entry name" value="ANKYRIN REPEAT AND LEM DOMAIN-CONTAINING PROTEIN 1"/>
    <property type="match status" value="1"/>
</dbReference>
<dbReference type="Pfam" id="PF22945">
    <property type="entry name" value="LEM-3_GIY-YIG"/>
    <property type="match status" value="3"/>
</dbReference>
<dbReference type="PANTHER" id="PTHR46427">
    <property type="entry name" value="ANKYRIN REPEAT AND LEM DOMAIN-CONTAINING PROTEIN 1"/>
    <property type="match status" value="1"/>
</dbReference>
<comment type="caution">
    <text evidence="2">The sequence shown here is derived from an EMBL/GenBank/DDBJ whole genome shotgun (WGS) entry which is preliminary data.</text>
</comment>
<gene>
    <name evidence="2" type="ORF">CLODIP_2_CD10719</name>
</gene>
<dbReference type="GO" id="GO:0000724">
    <property type="term" value="P:double-strand break repair via homologous recombination"/>
    <property type="evidence" value="ECO:0007669"/>
    <property type="project" value="TreeGrafter"/>
</dbReference>
<feature type="compositionally biased region" description="Low complexity" evidence="1">
    <location>
        <begin position="27"/>
        <end position="37"/>
    </location>
</feature>
<feature type="region of interest" description="Disordered" evidence="1">
    <location>
        <begin position="23"/>
        <end position="47"/>
    </location>
</feature>
<dbReference type="GO" id="GO:0000712">
    <property type="term" value="P:resolution of meiotic recombination intermediates"/>
    <property type="evidence" value="ECO:0007669"/>
    <property type="project" value="TreeGrafter"/>
</dbReference>
<evidence type="ECO:0000256" key="1">
    <source>
        <dbReference type="SAM" id="MobiDB-lite"/>
    </source>
</evidence>
<dbReference type="OrthoDB" id="1601181at2759"/>
<feature type="region of interest" description="Disordered" evidence="1">
    <location>
        <begin position="653"/>
        <end position="689"/>
    </location>
</feature>
<sequence length="911" mass="104087">MARFLIVRVSNFQQSFAERRGPEYTMLEQSNNSSLGSSEEECPPRKPRSFIQDRIEITKDALKTLADENNALFGPEPLAEEFLHYPSDAENPQNEELEKRMVDEFKAQQPPEGGDSSEECYTYLLLDPRVTSEIQWDDATPEEKWRTFVRSIFFVEKGQSALPNDHLRDAYNFLRSAKNGSSEITNAGKRMQRILQIWSEDEGVILLKAFQFINSAEAHTRQAVIIETLGLSSLCNEILGTHHDGGVVENLNPDQKSSFGKYLLLKAMSEYINSEEIKIFPRLDEQRSFFTASSEERLADHEEEFAMQDNKDVRKTLDANKSLDALNNEDLGFPTATEISDNEETLKKMLPKWREADENRKCCTYLLLTHSREANNKIKWDDATPEDKLEFWTNFVQRIFFVGKGQDSSHHIKEAEKPKASKEGKTVASKILHFWSEDKGVIVLEVFESITSDEAQKMKTFIHDTLEDLLKIYKNEGGVVEKLELYQNFSFGKYLLFKAMKKFLDSTIKPVFAPNKNWSADGSTPSHTEAGSSKTEINKQTPPKKKDENKNADPVQDLTPSLNNISLTESKGLRDVESKSDAKMMDMQAAPLAFHITVRWVCVPDKNRARPLQQIVETWRKNARATPVITKHPKNNCLSPPPAVGNISVRLEETTPGKSDGDQSIARDENNDDDANSPEEPRTRPRTRRARIEFIKERIEVIKDAMETLAKENEPLIEELLDYPSDEENLQNEKVENNMINVFEERPPFGMTWIGGNGRNCCTYLLLDPRVITFVSSIFYVGKGQNMRPYEHLHIAYDILMTAKYVKSRISKAGKNIQRILQIWSENKGVIVLKAFQLMISAEAHTREAVIIETLQGLPSLCNKNCGTYYDENVKEFDDDQKSSFGKYLLLKAMEEYEDSDKIKIFPVNIG</sequence>
<dbReference type="GO" id="GO:0005654">
    <property type="term" value="C:nucleoplasm"/>
    <property type="evidence" value="ECO:0007669"/>
    <property type="project" value="TreeGrafter"/>
</dbReference>
<feature type="compositionally biased region" description="Polar residues" evidence="1">
    <location>
        <begin position="516"/>
        <end position="541"/>
    </location>
</feature>
<organism evidence="2 3">
    <name type="scientific">Cloeon dipterum</name>
    <dbReference type="NCBI Taxonomy" id="197152"/>
    <lineage>
        <taxon>Eukaryota</taxon>
        <taxon>Metazoa</taxon>
        <taxon>Ecdysozoa</taxon>
        <taxon>Arthropoda</taxon>
        <taxon>Hexapoda</taxon>
        <taxon>Insecta</taxon>
        <taxon>Pterygota</taxon>
        <taxon>Palaeoptera</taxon>
        <taxon>Ephemeroptera</taxon>
        <taxon>Pisciforma</taxon>
        <taxon>Baetidae</taxon>
        <taxon>Cloeon</taxon>
    </lineage>
</organism>